<dbReference type="SUPFAM" id="SSF111326">
    <property type="entry name" value="Urocanase"/>
    <property type="match status" value="1"/>
</dbReference>
<dbReference type="HAMAP" id="MF_00577">
    <property type="entry name" value="HutU"/>
    <property type="match status" value="1"/>
</dbReference>
<dbReference type="InterPro" id="IPR023637">
    <property type="entry name" value="Urocanase-like"/>
</dbReference>
<organism evidence="14 15">
    <name type="scientific">Lymnaea stagnalis</name>
    <name type="common">Great pond snail</name>
    <name type="synonym">Helix stagnalis</name>
    <dbReference type="NCBI Taxonomy" id="6523"/>
    <lineage>
        <taxon>Eukaryota</taxon>
        <taxon>Metazoa</taxon>
        <taxon>Spiralia</taxon>
        <taxon>Lophotrochozoa</taxon>
        <taxon>Mollusca</taxon>
        <taxon>Gastropoda</taxon>
        <taxon>Heterobranchia</taxon>
        <taxon>Euthyneura</taxon>
        <taxon>Panpulmonata</taxon>
        <taxon>Hygrophila</taxon>
        <taxon>Lymnaeoidea</taxon>
        <taxon>Lymnaeidae</taxon>
        <taxon>Lymnaea</taxon>
    </lineage>
</organism>
<dbReference type="Gene3D" id="3.40.50.10730">
    <property type="entry name" value="Urocanase like domains"/>
    <property type="match status" value="1"/>
</dbReference>
<dbReference type="Pfam" id="PF17391">
    <property type="entry name" value="Urocanase_N"/>
    <property type="match status" value="1"/>
</dbReference>
<comment type="catalytic activity">
    <reaction evidence="9">
        <text>4-imidazolone-5-propanoate = trans-urocanate + H2O</text>
        <dbReference type="Rhea" id="RHEA:13101"/>
        <dbReference type="ChEBI" id="CHEBI:15377"/>
        <dbReference type="ChEBI" id="CHEBI:17771"/>
        <dbReference type="ChEBI" id="CHEBI:77893"/>
        <dbReference type="EC" id="4.2.1.49"/>
    </reaction>
</comment>
<sequence length="679" mass="75330">MSRLKELCAGLPLDPLPELHPRDPKVPHAPTRLQDLTREEEKLAVQNALRYFPSKHHELLATEFAIELRTYGHIYMYRFRPTIEMRAYPISEYPAKCQAAAAIMHMIMNNLDPRVAQFPHELVTYGGNGQVFSSWAQFWLTMKYLSELTDTQTLVMYSGHPMGIFPSLTSSPRLVITNGMMVPNYSSREMYDKLFSLGVTMYGQMTAGSYCYIGPQGIVHGTTLTILNAARKHLNTNDLAGKVFVSSGLGGMSGAQAKAAVICGCVGVIAEVSEEALLKRYQQGWVMELVDNLDNLIALLRNARRRKKPLSIGYHGNIVDVWERLVIEYEAAGEVLADLGSDQTSCHNPFQGGYYPVQINYQEARDLMHQDPLKFKILVQESLCRHVKAINRLASHGLFFFDYGNAFLLEASRAGADVGRTAGLHGTKFKYPSYVQDIMGDIFSLGFGPFRWVCTSAEPSDLEKTDAIATSIIEDLTAQNVPKPIRQQYEDNGKWIREAGEHKLVVGSQARILYSDQEGRTAIALAFNKAVSDGLLKGPVVISRDHHDVSGTDSPYRETSNIYDGSALCADMAIQNVIGDSFRGATWVAIHNGGGVGWGEVINGGFGLILDGSEDAARRAKSMLAWDVSNGVSRRCWAGNENAKLAIQRTMDTEPQLKVTMPYEIEDDSLLERALHPCF</sequence>
<evidence type="ECO:0000313" key="14">
    <source>
        <dbReference type="EMBL" id="CAL1526247.1"/>
    </source>
</evidence>
<keyword evidence="5" id="KW-0369">Histidine metabolism</keyword>
<evidence type="ECO:0000256" key="6">
    <source>
        <dbReference type="ARBA" id="ARBA00023027"/>
    </source>
</evidence>
<name>A0AAV2H119_LYMST</name>
<dbReference type="InterPro" id="IPR038364">
    <property type="entry name" value="Urocanase_central_sf"/>
</dbReference>
<dbReference type="GO" id="GO:0006548">
    <property type="term" value="P:L-histidine catabolic process"/>
    <property type="evidence" value="ECO:0007669"/>
    <property type="project" value="TreeGrafter"/>
</dbReference>
<evidence type="ECO:0000259" key="13">
    <source>
        <dbReference type="Pfam" id="PF17392"/>
    </source>
</evidence>
<dbReference type="FunFam" id="3.40.50.10730:FF:000002">
    <property type="entry name" value="Urocanate hydratase 1"/>
    <property type="match status" value="1"/>
</dbReference>
<keyword evidence="15" id="KW-1185">Reference proteome</keyword>
<feature type="domain" description="Urocanase N-terminal" evidence="12">
    <location>
        <begin position="85"/>
        <end position="211"/>
    </location>
</feature>
<dbReference type="InterPro" id="IPR035400">
    <property type="entry name" value="Urocanase_N"/>
</dbReference>
<dbReference type="NCBIfam" id="TIGR01228">
    <property type="entry name" value="hutU"/>
    <property type="match status" value="1"/>
</dbReference>
<evidence type="ECO:0000256" key="2">
    <source>
        <dbReference type="ARBA" id="ARBA00004794"/>
    </source>
</evidence>
<gene>
    <name evidence="14" type="ORF">GSLYS_00000424001</name>
</gene>
<dbReference type="PANTHER" id="PTHR12216">
    <property type="entry name" value="UROCANATE HYDRATASE"/>
    <property type="match status" value="1"/>
</dbReference>
<dbReference type="InterPro" id="IPR036190">
    <property type="entry name" value="Urocanase_sf"/>
</dbReference>
<dbReference type="EMBL" id="CAXITT010000003">
    <property type="protein sequence ID" value="CAL1526247.1"/>
    <property type="molecule type" value="Genomic_DNA"/>
</dbReference>
<evidence type="ECO:0000259" key="12">
    <source>
        <dbReference type="Pfam" id="PF17391"/>
    </source>
</evidence>
<dbReference type="EC" id="4.2.1.49" evidence="4"/>
<dbReference type="Gene3D" id="3.40.1770.10">
    <property type="entry name" value="Urocanase superfamily"/>
    <property type="match status" value="2"/>
</dbReference>
<evidence type="ECO:0000256" key="9">
    <source>
        <dbReference type="ARBA" id="ARBA00047623"/>
    </source>
</evidence>
<evidence type="ECO:0000259" key="11">
    <source>
        <dbReference type="Pfam" id="PF01175"/>
    </source>
</evidence>
<keyword evidence="7" id="KW-0456">Lyase</keyword>
<reference evidence="14 15" key="1">
    <citation type="submission" date="2024-04" db="EMBL/GenBank/DDBJ databases">
        <authorList>
            <consortium name="Genoscope - CEA"/>
            <person name="William W."/>
        </authorList>
    </citation>
    <scope>NUCLEOTIDE SEQUENCE [LARGE SCALE GENOMIC DNA]</scope>
</reference>
<feature type="domain" description="Urocanase C-terminal" evidence="13">
    <location>
        <begin position="441"/>
        <end position="648"/>
    </location>
</feature>
<evidence type="ECO:0000256" key="8">
    <source>
        <dbReference type="ARBA" id="ARBA00031640"/>
    </source>
</evidence>
<dbReference type="InterPro" id="IPR023636">
    <property type="entry name" value="Urocanase_CS"/>
</dbReference>
<keyword evidence="6" id="KW-0520">NAD</keyword>
<evidence type="ECO:0000256" key="1">
    <source>
        <dbReference type="ARBA" id="ARBA00001911"/>
    </source>
</evidence>
<evidence type="ECO:0000256" key="3">
    <source>
        <dbReference type="ARBA" id="ARBA00007578"/>
    </source>
</evidence>
<comment type="similarity">
    <text evidence="3">Belongs to the urocanase family.</text>
</comment>
<dbReference type="InterPro" id="IPR035401">
    <property type="entry name" value="Urocanase_C"/>
</dbReference>
<dbReference type="NCBIfam" id="NF003820">
    <property type="entry name" value="PRK05414.1"/>
    <property type="match status" value="1"/>
</dbReference>
<accession>A0AAV2H119</accession>
<feature type="domain" description="Urocanase Rossmann-like" evidence="11">
    <location>
        <begin position="214"/>
        <end position="438"/>
    </location>
</feature>
<evidence type="ECO:0000256" key="10">
    <source>
        <dbReference type="ARBA" id="ARBA00070010"/>
    </source>
</evidence>
<dbReference type="PANTHER" id="PTHR12216:SF3">
    <property type="entry name" value="UROCANATE HYDRATASE"/>
    <property type="match status" value="1"/>
</dbReference>
<dbReference type="Pfam" id="PF17392">
    <property type="entry name" value="Urocanase_C"/>
    <property type="match status" value="1"/>
</dbReference>
<evidence type="ECO:0000256" key="7">
    <source>
        <dbReference type="ARBA" id="ARBA00023239"/>
    </source>
</evidence>
<dbReference type="Pfam" id="PF01175">
    <property type="entry name" value="Urocanase"/>
    <property type="match status" value="1"/>
</dbReference>
<comment type="cofactor">
    <cofactor evidence="1">
        <name>NAD(+)</name>
        <dbReference type="ChEBI" id="CHEBI:57540"/>
    </cofactor>
</comment>
<comment type="pathway">
    <text evidence="2">Amino-acid degradation; L-histidine degradation into L-glutamate; N-formimidoyl-L-glutamate from L-histidine: step 2/3.</text>
</comment>
<comment type="caution">
    <text evidence="14">The sequence shown here is derived from an EMBL/GenBank/DDBJ whole genome shotgun (WGS) entry which is preliminary data.</text>
</comment>
<evidence type="ECO:0000313" key="15">
    <source>
        <dbReference type="Proteomes" id="UP001497497"/>
    </source>
</evidence>
<dbReference type="PIRSF" id="PIRSF001423">
    <property type="entry name" value="Urocanate_hydrat"/>
    <property type="match status" value="1"/>
</dbReference>
<dbReference type="FunFam" id="3.40.1770.10:FF:000003">
    <property type="entry name" value="Urocanate hydratase 1"/>
    <property type="match status" value="1"/>
</dbReference>
<proteinExistence type="inferred from homology"/>
<dbReference type="InterPro" id="IPR055351">
    <property type="entry name" value="Urocanase"/>
</dbReference>
<dbReference type="GO" id="GO:0016153">
    <property type="term" value="F:urocanate hydratase activity"/>
    <property type="evidence" value="ECO:0007669"/>
    <property type="project" value="UniProtKB-EC"/>
</dbReference>
<dbReference type="FunFam" id="3.40.1770.10:FF:000002">
    <property type="entry name" value="Urocanate hydratase 1"/>
    <property type="match status" value="1"/>
</dbReference>
<evidence type="ECO:0000256" key="4">
    <source>
        <dbReference type="ARBA" id="ARBA00011992"/>
    </source>
</evidence>
<protein>
    <recommendedName>
        <fullName evidence="10">Urocanate hydratase</fullName>
        <ecNumber evidence="4">4.2.1.49</ecNumber>
    </recommendedName>
    <alternativeName>
        <fullName evidence="8">Imidazolonepropionate hydrolase</fullName>
    </alternativeName>
</protein>
<dbReference type="InterPro" id="IPR035085">
    <property type="entry name" value="Urocanase_Rossmann-like"/>
</dbReference>
<evidence type="ECO:0000256" key="5">
    <source>
        <dbReference type="ARBA" id="ARBA00022808"/>
    </source>
</evidence>
<dbReference type="Proteomes" id="UP001497497">
    <property type="component" value="Unassembled WGS sequence"/>
</dbReference>
<dbReference type="PROSITE" id="PS01233">
    <property type="entry name" value="UROCANASE"/>
    <property type="match status" value="1"/>
</dbReference>
<dbReference type="AlphaFoldDB" id="A0AAV2H119"/>